<keyword evidence="3" id="KW-1185">Reference proteome</keyword>
<dbReference type="InterPro" id="IPR010093">
    <property type="entry name" value="SinI_DNA-bd"/>
</dbReference>
<feature type="domain" description="Helix-turn-helix" evidence="1">
    <location>
        <begin position="5"/>
        <end position="52"/>
    </location>
</feature>
<dbReference type="InterPro" id="IPR041657">
    <property type="entry name" value="HTH_17"/>
</dbReference>
<dbReference type="EMBL" id="BAAAZN010000003">
    <property type="protein sequence ID" value="GAA3533497.1"/>
    <property type="molecule type" value="Genomic_DNA"/>
</dbReference>
<sequence length="72" mass="8212">METKYLTVDEAAEYLNTGVRFVRRLIAERRIAFHKAGAHVRLAVADLEEFMQLGRVEPITRASVRRDLGRAA</sequence>
<dbReference type="SUPFAM" id="SSF46955">
    <property type="entry name" value="Putative DNA-binding domain"/>
    <property type="match status" value="1"/>
</dbReference>
<organism evidence="2 3">
    <name type="scientific">Amycolatopsis ultiminotia</name>
    <dbReference type="NCBI Taxonomy" id="543629"/>
    <lineage>
        <taxon>Bacteria</taxon>
        <taxon>Bacillati</taxon>
        <taxon>Actinomycetota</taxon>
        <taxon>Actinomycetes</taxon>
        <taxon>Pseudonocardiales</taxon>
        <taxon>Pseudonocardiaceae</taxon>
        <taxon>Amycolatopsis</taxon>
    </lineage>
</organism>
<name>A0ABP6VGI2_9PSEU</name>
<comment type="caution">
    <text evidence="2">The sequence shown here is derived from an EMBL/GenBank/DDBJ whole genome shotgun (WGS) entry which is preliminary data.</text>
</comment>
<dbReference type="NCBIfam" id="TIGR01764">
    <property type="entry name" value="excise"/>
    <property type="match status" value="1"/>
</dbReference>
<evidence type="ECO:0000259" key="1">
    <source>
        <dbReference type="Pfam" id="PF12728"/>
    </source>
</evidence>
<reference evidence="3" key="1">
    <citation type="journal article" date="2019" name="Int. J. Syst. Evol. Microbiol.">
        <title>The Global Catalogue of Microorganisms (GCM) 10K type strain sequencing project: providing services to taxonomists for standard genome sequencing and annotation.</title>
        <authorList>
            <consortium name="The Broad Institute Genomics Platform"/>
            <consortium name="The Broad Institute Genome Sequencing Center for Infectious Disease"/>
            <person name="Wu L."/>
            <person name="Ma J."/>
        </authorList>
    </citation>
    <scope>NUCLEOTIDE SEQUENCE [LARGE SCALE GENOMIC DNA]</scope>
    <source>
        <strain evidence="3">JCM 16898</strain>
    </source>
</reference>
<gene>
    <name evidence="2" type="ORF">GCM10022222_16060</name>
</gene>
<dbReference type="RefSeq" id="WP_344856989.1">
    <property type="nucleotide sequence ID" value="NZ_BAAAZN010000003.1"/>
</dbReference>
<dbReference type="InterPro" id="IPR009061">
    <property type="entry name" value="DNA-bd_dom_put_sf"/>
</dbReference>
<evidence type="ECO:0000313" key="3">
    <source>
        <dbReference type="Proteomes" id="UP001500689"/>
    </source>
</evidence>
<dbReference type="Pfam" id="PF12728">
    <property type="entry name" value="HTH_17"/>
    <property type="match status" value="1"/>
</dbReference>
<dbReference type="Proteomes" id="UP001500689">
    <property type="component" value="Unassembled WGS sequence"/>
</dbReference>
<proteinExistence type="predicted"/>
<protein>
    <recommendedName>
        <fullName evidence="1">Helix-turn-helix domain-containing protein</fullName>
    </recommendedName>
</protein>
<evidence type="ECO:0000313" key="2">
    <source>
        <dbReference type="EMBL" id="GAA3533497.1"/>
    </source>
</evidence>
<accession>A0ABP6VGI2</accession>